<evidence type="ECO:0000313" key="5">
    <source>
        <dbReference type="Proteomes" id="UP000327157"/>
    </source>
</evidence>
<feature type="domain" description="Reverse transcriptase Ty1/copia-type" evidence="3">
    <location>
        <begin position="34"/>
        <end position="88"/>
    </location>
</feature>
<dbReference type="InterPro" id="IPR050868">
    <property type="entry name" value="ELMO_domain-containing"/>
</dbReference>
<comment type="caution">
    <text evidence="4">The sequence shown here is derived from an EMBL/GenBank/DDBJ whole genome shotgun (WGS) entry which is preliminary data.</text>
</comment>
<dbReference type="PANTHER" id="PTHR12771">
    <property type="entry name" value="ENGULFMENT AND CELL MOTILITY"/>
    <property type="match status" value="1"/>
</dbReference>
<dbReference type="SUPFAM" id="SSF56672">
    <property type="entry name" value="DNA/RNA polymerases"/>
    <property type="match status" value="1"/>
</dbReference>
<reference evidence="5" key="2">
    <citation type="submission" date="2019-10" db="EMBL/GenBank/DDBJ databases">
        <title>A de novo genome assembly of a pear dwarfing rootstock.</title>
        <authorList>
            <person name="Wang F."/>
            <person name="Wang J."/>
            <person name="Li S."/>
            <person name="Zhang Y."/>
            <person name="Fang M."/>
            <person name="Ma L."/>
            <person name="Zhao Y."/>
            <person name="Jiang S."/>
        </authorList>
    </citation>
    <scope>NUCLEOTIDE SEQUENCE [LARGE SCALE GENOMIC DNA]</scope>
</reference>
<reference evidence="4 5" key="3">
    <citation type="submission" date="2019-11" db="EMBL/GenBank/DDBJ databases">
        <title>A de novo genome assembly of a pear dwarfing rootstock.</title>
        <authorList>
            <person name="Wang F."/>
            <person name="Wang J."/>
            <person name="Li S."/>
            <person name="Zhang Y."/>
            <person name="Fang M."/>
            <person name="Ma L."/>
            <person name="Zhao Y."/>
            <person name="Jiang S."/>
        </authorList>
    </citation>
    <scope>NUCLEOTIDE SEQUENCE [LARGE SCALE GENOMIC DNA]</scope>
    <source>
        <strain evidence="4">S2</strain>
        <tissue evidence="4">Leaf</tissue>
    </source>
</reference>
<feature type="domain" description="ELMO" evidence="2">
    <location>
        <begin position="158"/>
        <end position="218"/>
    </location>
</feature>
<accession>A0A5N5F7L5</accession>
<sequence length="219" mass="25225">MFRHLHKSLYGLKHALRAWYEKLHGVVQSLGFQLSFMFLIKDLGPLHYFLGLEVKRSSSGIFISQTKYILDLLSKANMTGAKPCSTPLSTSKHDHDSPVFENVFEYRSLVGVLQYLIWTRPDLSFAVNLCCSMFSALLFHVFCFTFPFFLLCFSLFSASASLQCLLKKQRGKKAAWEYPFAVAGVNITFMIMQMLDLEAKNEWTFDLLYCVVFMVMDKQ</sequence>
<evidence type="ECO:0000313" key="4">
    <source>
        <dbReference type="EMBL" id="KAB2599058.1"/>
    </source>
</evidence>
<dbReference type="InterPro" id="IPR043502">
    <property type="entry name" value="DNA/RNA_pol_sf"/>
</dbReference>
<evidence type="ECO:0000256" key="1">
    <source>
        <dbReference type="SAM" id="Phobius"/>
    </source>
</evidence>
<reference evidence="4 5" key="1">
    <citation type="submission" date="2019-09" db="EMBL/GenBank/DDBJ databases">
        <authorList>
            <person name="Ou C."/>
        </authorList>
    </citation>
    <scope>NUCLEOTIDE SEQUENCE [LARGE SCALE GENOMIC DNA]</scope>
    <source>
        <strain evidence="4">S2</strain>
        <tissue evidence="4">Leaf</tissue>
    </source>
</reference>
<protein>
    <submittedName>
        <fullName evidence="4">ELMO domain-containing protein A</fullName>
    </submittedName>
</protein>
<dbReference type="AlphaFoldDB" id="A0A5N5F7L5"/>
<name>A0A5N5F7L5_9ROSA</name>
<dbReference type="EMBL" id="SMOL01000753">
    <property type="protein sequence ID" value="KAB2599058.1"/>
    <property type="molecule type" value="Genomic_DNA"/>
</dbReference>
<organism evidence="4 5">
    <name type="scientific">Pyrus ussuriensis x Pyrus communis</name>
    <dbReference type="NCBI Taxonomy" id="2448454"/>
    <lineage>
        <taxon>Eukaryota</taxon>
        <taxon>Viridiplantae</taxon>
        <taxon>Streptophyta</taxon>
        <taxon>Embryophyta</taxon>
        <taxon>Tracheophyta</taxon>
        <taxon>Spermatophyta</taxon>
        <taxon>Magnoliopsida</taxon>
        <taxon>eudicotyledons</taxon>
        <taxon>Gunneridae</taxon>
        <taxon>Pentapetalae</taxon>
        <taxon>rosids</taxon>
        <taxon>fabids</taxon>
        <taxon>Rosales</taxon>
        <taxon>Rosaceae</taxon>
        <taxon>Amygdaloideae</taxon>
        <taxon>Maleae</taxon>
        <taxon>Pyrus</taxon>
    </lineage>
</organism>
<evidence type="ECO:0000259" key="3">
    <source>
        <dbReference type="Pfam" id="PF07727"/>
    </source>
</evidence>
<proteinExistence type="predicted"/>
<keyword evidence="1" id="KW-1133">Transmembrane helix</keyword>
<dbReference type="InterPro" id="IPR006816">
    <property type="entry name" value="ELMO_dom"/>
</dbReference>
<evidence type="ECO:0000259" key="2">
    <source>
        <dbReference type="Pfam" id="PF04727"/>
    </source>
</evidence>
<dbReference type="PANTHER" id="PTHR12771:SF49">
    <property type="entry name" value="ELMO_CED-12 FAMILY PROTEIN"/>
    <property type="match status" value="1"/>
</dbReference>
<feature type="transmembrane region" description="Helical" evidence="1">
    <location>
        <begin position="178"/>
        <end position="195"/>
    </location>
</feature>
<dbReference type="Pfam" id="PF04727">
    <property type="entry name" value="ELMO_CED12"/>
    <property type="match status" value="1"/>
</dbReference>
<keyword evidence="1" id="KW-0472">Membrane</keyword>
<dbReference type="InterPro" id="IPR013103">
    <property type="entry name" value="RVT_2"/>
</dbReference>
<dbReference type="Pfam" id="PF07727">
    <property type="entry name" value="RVT_2"/>
    <property type="match status" value="1"/>
</dbReference>
<keyword evidence="5" id="KW-1185">Reference proteome</keyword>
<dbReference type="Proteomes" id="UP000327157">
    <property type="component" value="Chromosome 13"/>
</dbReference>
<dbReference type="OrthoDB" id="414945at2759"/>
<gene>
    <name evidence="4" type="ORF">D8674_009329</name>
</gene>
<keyword evidence="1" id="KW-0812">Transmembrane</keyword>